<dbReference type="InParanoid" id="A0A3N4LFW9"/>
<dbReference type="EMBL" id="ML121557">
    <property type="protein sequence ID" value="RPB21780.1"/>
    <property type="molecule type" value="Genomic_DNA"/>
</dbReference>
<name>A0A3N4LFW9_9PEZI</name>
<feature type="compositionally biased region" description="Polar residues" evidence="1">
    <location>
        <begin position="21"/>
        <end position="30"/>
    </location>
</feature>
<dbReference type="AlphaFoldDB" id="A0A3N4LFW9"/>
<keyword evidence="3" id="KW-1185">Reference proteome</keyword>
<dbReference type="Proteomes" id="UP000267821">
    <property type="component" value="Unassembled WGS sequence"/>
</dbReference>
<feature type="compositionally biased region" description="Low complexity" evidence="1">
    <location>
        <begin position="34"/>
        <end position="45"/>
    </location>
</feature>
<proteinExistence type="predicted"/>
<evidence type="ECO:0000313" key="3">
    <source>
        <dbReference type="Proteomes" id="UP000267821"/>
    </source>
</evidence>
<protein>
    <submittedName>
        <fullName evidence="2">Uncharacterized protein</fullName>
    </submittedName>
</protein>
<organism evidence="2 3">
    <name type="scientific">Terfezia boudieri ATCC MYA-4762</name>
    <dbReference type="NCBI Taxonomy" id="1051890"/>
    <lineage>
        <taxon>Eukaryota</taxon>
        <taxon>Fungi</taxon>
        <taxon>Dikarya</taxon>
        <taxon>Ascomycota</taxon>
        <taxon>Pezizomycotina</taxon>
        <taxon>Pezizomycetes</taxon>
        <taxon>Pezizales</taxon>
        <taxon>Pezizaceae</taxon>
        <taxon>Terfezia</taxon>
    </lineage>
</organism>
<gene>
    <name evidence="2" type="ORF">L211DRAFT_840413</name>
</gene>
<reference evidence="2 3" key="1">
    <citation type="journal article" date="2018" name="Nat. Ecol. Evol.">
        <title>Pezizomycetes genomes reveal the molecular basis of ectomycorrhizal truffle lifestyle.</title>
        <authorList>
            <person name="Murat C."/>
            <person name="Payen T."/>
            <person name="Noel B."/>
            <person name="Kuo A."/>
            <person name="Morin E."/>
            <person name="Chen J."/>
            <person name="Kohler A."/>
            <person name="Krizsan K."/>
            <person name="Balestrini R."/>
            <person name="Da Silva C."/>
            <person name="Montanini B."/>
            <person name="Hainaut M."/>
            <person name="Levati E."/>
            <person name="Barry K.W."/>
            <person name="Belfiori B."/>
            <person name="Cichocki N."/>
            <person name="Clum A."/>
            <person name="Dockter R.B."/>
            <person name="Fauchery L."/>
            <person name="Guy J."/>
            <person name="Iotti M."/>
            <person name="Le Tacon F."/>
            <person name="Lindquist E.A."/>
            <person name="Lipzen A."/>
            <person name="Malagnac F."/>
            <person name="Mello A."/>
            <person name="Molinier V."/>
            <person name="Miyauchi S."/>
            <person name="Poulain J."/>
            <person name="Riccioni C."/>
            <person name="Rubini A."/>
            <person name="Sitrit Y."/>
            <person name="Splivallo R."/>
            <person name="Traeger S."/>
            <person name="Wang M."/>
            <person name="Zifcakova L."/>
            <person name="Wipf D."/>
            <person name="Zambonelli A."/>
            <person name="Paolocci F."/>
            <person name="Nowrousian M."/>
            <person name="Ottonello S."/>
            <person name="Baldrian P."/>
            <person name="Spatafora J.W."/>
            <person name="Henrissat B."/>
            <person name="Nagy L.G."/>
            <person name="Aury J.M."/>
            <person name="Wincker P."/>
            <person name="Grigoriev I.V."/>
            <person name="Bonfante P."/>
            <person name="Martin F.M."/>
        </authorList>
    </citation>
    <scope>NUCLEOTIDE SEQUENCE [LARGE SCALE GENOMIC DNA]</scope>
    <source>
        <strain evidence="2 3">ATCC MYA-4762</strain>
    </source>
</reference>
<sequence>MLRVIPYPNARSMMNGDRPTNGFSRYNGSDATGHLQPHQQHNHQQPQRWMYNTFGLYCNQY</sequence>
<evidence type="ECO:0000256" key="1">
    <source>
        <dbReference type="SAM" id="MobiDB-lite"/>
    </source>
</evidence>
<accession>A0A3N4LFW9</accession>
<feature type="region of interest" description="Disordered" evidence="1">
    <location>
        <begin position="1"/>
        <end position="45"/>
    </location>
</feature>
<evidence type="ECO:0000313" key="2">
    <source>
        <dbReference type="EMBL" id="RPB21780.1"/>
    </source>
</evidence>